<sequence>MKQSLCCRPTRPKRPLRNP</sequence>
<dbReference type="AlphaFoldDB" id="A0A0E9XIL8"/>
<protein>
    <submittedName>
        <fullName evidence="1">Uncharacterized protein</fullName>
    </submittedName>
</protein>
<organism evidence="1">
    <name type="scientific">Anguilla anguilla</name>
    <name type="common">European freshwater eel</name>
    <name type="synonym">Muraena anguilla</name>
    <dbReference type="NCBI Taxonomy" id="7936"/>
    <lineage>
        <taxon>Eukaryota</taxon>
        <taxon>Metazoa</taxon>
        <taxon>Chordata</taxon>
        <taxon>Craniata</taxon>
        <taxon>Vertebrata</taxon>
        <taxon>Euteleostomi</taxon>
        <taxon>Actinopterygii</taxon>
        <taxon>Neopterygii</taxon>
        <taxon>Teleostei</taxon>
        <taxon>Anguilliformes</taxon>
        <taxon>Anguillidae</taxon>
        <taxon>Anguilla</taxon>
    </lineage>
</organism>
<dbReference type="EMBL" id="GBXM01006005">
    <property type="protein sequence ID" value="JAI02573.1"/>
    <property type="molecule type" value="Transcribed_RNA"/>
</dbReference>
<reference evidence="1" key="2">
    <citation type="journal article" date="2015" name="Fish Shellfish Immunol.">
        <title>Early steps in the European eel (Anguilla anguilla)-Vibrio vulnificus interaction in the gills: Role of the RtxA13 toxin.</title>
        <authorList>
            <person name="Callol A."/>
            <person name="Pajuelo D."/>
            <person name="Ebbesson L."/>
            <person name="Teles M."/>
            <person name="MacKenzie S."/>
            <person name="Amaro C."/>
        </authorList>
    </citation>
    <scope>NUCLEOTIDE SEQUENCE</scope>
</reference>
<name>A0A0E9XIL8_ANGAN</name>
<proteinExistence type="predicted"/>
<reference evidence="1" key="1">
    <citation type="submission" date="2014-11" db="EMBL/GenBank/DDBJ databases">
        <authorList>
            <person name="Amaro Gonzalez C."/>
        </authorList>
    </citation>
    <scope>NUCLEOTIDE SEQUENCE</scope>
</reference>
<accession>A0A0E9XIL8</accession>
<evidence type="ECO:0000313" key="1">
    <source>
        <dbReference type="EMBL" id="JAI02573.1"/>
    </source>
</evidence>